<evidence type="ECO:0000313" key="1">
    <source>
        <dbReference type="EMBL" id="OZM74007.1"/>
    </source>
</evidence>
<reference evidence="1 2" key="1">
    <citation type="submission" date="2017-07" db="EMBL/GenBank/DDBJ databases">
        <title>Amycolatopsis antarcticus sp. nov., isolated from the surface of an Antarcticus brown macroalga.</title>
        <authorList>
            <person name="Wang J."/>
            <person name="Leiva S."/>
            <person name="Huang J."/>
            <person name="Huang Y."/>
        </authorList>
    </citation>
    <scope>NUCLEOTIDE SEQUENCE [LARGE SCALE GENOMIC DNA]</scope>
    <source>
        <strain evidence="1 2">AU-G6</strain>
    </source>
</reference>
<dbReference type="RefSeq" id="WP_094861764.1">
    <property type="nucleotide sequence ID" value="NZ_NKYE01000003.1"/>
</dbReference>
<dbReference type="InParanoid" id="A0A263D8Y5"/>
<keyword evidence="2" id="KW-1185">Reference proteome</keyword>
<name>A0A263D8Y5_9PSEU</name>
<comment type="caution">
    <text evidence="1">The sequence shown here is derived from an EMBL/GenBank/DDBJ whole genome shotgun (WGS) entry which is preliminary data.</text>
</comment>
<protein>
    <submittedName>
        <fullName evidence="1">Uncharacterized protein</fullName>
    </submittedName>
</protein>
<sequence>MTDETPVHEDVARDLHALADFIAANPQLADYFRYTKVAVNVFPRTDNPTAELAEFARTARRNGAKVTKDGDDEWFFVRASFGGHAKVELNAHREKVCERVQTGTETVTKTVPDPTVDVPMVELTEEVPVYAWECKPLLASTEVTA</sequence>
<dbReference type="EMBL" id="NKYE01000003">
    <property type="protein sequence ID" value="OZM74007.1"/>
    <property type="molecule type" value="Genomic_DNA"/>
</dbReference>
<proteinExistence type="predicted"/>
<accession>A0A263D8Y5</accession>
<organism evidence="1 2">
    <name type="scientific">Amycolatopsis antarctica</name>
    <dbReference type="NCBI Taxonomy" id="1854586"/>
    <lineage>
        <taxon>Bacteria</taxon>
        <taxon>Bacillati</taxon>
        <taxon>Actinomycetota</taxon>
        <taxon>Actinomycetes</taxon>
        <taxon>Pseudonocardiales</taxon>
        <taxon>Pseudonocardiaceae</taxon>
        <taxon>Amycolatopsis</taxon>
    </lineage>
</organism>
<evidence type="ECO:0000313" key="2">
    <source>
        <dbReference type="Proteomes" id="UP000242444"/>
    </source>
</evidence>
<dbReference type="Proteomes" id="UP000242444">
    <property type="component" value="Unassembled WGS sequence"/>
</dbReference>
<dbReference type="AlphaFoldDB" id="A0A263D8Y5"/>
<gene>
    <name evidence="1" type="ORF">CFN78_06890</name>
</gene>